<comment type="pathway">
    <text evidence="2 5">Glycan biosynthesis; trehalose biosynthesis.</text>
</comment>
<evidence type="ECO:0000256" key="5">
    <source>
        <dbReference type="RuleBase" id="RU361117"/>
    </source>
</evidence>
<evidence type="ECO:0000256" key="2">
    <source>
        <dbReference type="ARBA" id="ARBA00005199"/>
    </source>
</evidence>
<evidence type="ECO:0000256" key="1">
    <source>
        <dbReference type="ARBA" id="ARBA00000500"/>
    </source>
</evidence>
<dbReference type="UniPathway" id="UPA00299"/>
<evidence type="ECO:0000256" key="3">
    <source>
        <dbReference type="ARBA" id="ARBA00008770"/>
    </source>
</evidence>
<reference evidence="7" key="1">
    <citation type="journal article" date="2010" name="FEBS J.">
        <title>Enzymatic control of anhydrobiosis-related accumulation of trehalose in the sleeping chironomid, Polypedilum vanderplanki.</title>
        <authorList>
            <person name="Mitsumasu K."/>
            <person name="Kanamori Y."/>
            <person name="Fujita M."/>
            <person name="Iwata K."/>
            <person name="Tanaka D."/>
            <person name="Kikuta S."/>
            <person name="Watanabe M."/>
            <person name="Cornette R."/>
            <person name="Okuda T."/>
            <person name="Kikawada T."/>
        </authorList>
    </citation>
    <scope>NUCLEOTIDE SEQUENCE</scope>
</reference>
<comment type="cofactor">
    <cofactor evidence="5">
        <name>a divalent metal cation</name>
        <dbReference type="ChEBI" id="CHEBI:60240"/>
    </cofactor>
</comment>
<dbReference type="SUPFAM" id="SSF56784">
    <property type="entry name" value="HAD-like"/>
    <property type="match status" value="1"/>
</dbReference>
<proteinExistence type="evidence at transcript level"/>
<dbReference type="InterPro" id="IPR023214">
    <property type="entry name" value="HAD_sf"/>
</dbReference>
<dbReference type="PANTHER" id="PTHR43768">
    <property type="entry name" value="TREHALOSE 6-PHOSPHATE PHOSPHATASE"/>
    <property type="match status" value="1"/>
</dbReference>
<dbReference type="Pfam" id="PF02358">
    <property type="entry name" value="Trehalose_PPase"/>
    <property type="match status" value="1"/>
</dbReference>
<dbReference type="InterPro" id="IPR006379">
    <property type="entry name" value="HAD-SF_hydro_IIB"/>
</dbReference>
<evidence type="ECO:0000313" key="7">
    <source>
        <dbReference type="EMBL" id="BAH28883.1"/>
    </source>
</evidence>
<keyword evidence="6" id="KW-0732">Signal</keyword>
<protein>
    <recommendedName>
        <fullName evidence="5">Trehalose 6-phosphate phosphatase</fullName>
        <ecNumber evidence="5">3.1.3.12</ecNumber>
    </recommendedName>
</protein>
<dbReference type="PANTHER" id="PTHR43768:SF3">
    <property type="entry name" value="TREHALOSE 6-PHOSPHATE PHOSPHATASE"/>
    <property type="match status" value="1"/>
</dbReference>
<dbReference type="NCBIfam" id="TIGR01484">
    <property type="entry name" value="HAD-SF-IIB"/>
    <property type="match status" value="1"/>
</dbReference>
<sequence length="294" mass="33380">MTILHKLTLNLIFTVFVVSALRIVEQLDLKLEPQMEDLEKYLEDYVSNKPFALLLDYDGTLAAIQPHPNMTYMTEYTKEALLNISSYPNVYLAVISGRGVDDVKTKVGIDGIVYAGNHGLEILYPNGTRYIHEVPSDVKANFTKMVDALENLKRDGSWVENKKFSVTFHFRAVPEKDHEKINNEAKEIIEKFGYRANPAHCAIEAKPPVVWHKGKAAEYILNHSFGKDWREKIQVVFAGDDTTDEDVFELLQGIGVTFRVTKDPNIVTKATYKVPSTEAVTKVLQWVDKKFGNK</sequence>
<dbReference type="InterPro" id="IPR003337">
    <property type="entry name" value="Trehalose_PPase"/>
</dbReference>
<dbReference type="NCBIfam" id="TIGR00685">
    <property type="entry name" value="T6PP"/>
    <property type="match status" value="1"/>
</dbReference>
<dbReference type="EC" id="3.1.3.12" evidence="5"/>
<gene>
    <name evidence="7" type="primary">PvTpp</name>
</gene>
<comment type="similarity">
    <text evidence="3 5">Belongs to the trehalose phosphatase family.</text>
</comment>
<dbReference type="GO" id="GO:0005992">
    <property type="term" value="P:trehalose biosynthetic process"/>
    <property type="evidence" value="ECO:0007669"/>
    <property type="project" value="UniProtKB-UniPathway"/>
</dbReference>
<evidence type="ECO:0000256" key="6">
    <source>
        <dbReference type="SAM" id="SignalP"/>
    </source>
</evidence>
<dbReference type="Gene3D" id="3.40.50.1000">
    <property type="entry name" value="HAD superfamily/HAD-like"/>
    <property type="match status" value="1"/>
</dbReference>
<dbReference type="InterPro" id="IPR036412">
    <property type="entry name" value="HAD-like_sf"/>
</dbReference>
<dbReference type="CDD" id="cd01627">
    <property type="entry name" value="HAD_TPP"/>
    <property type="match status" value="1"/>
</dbReference>
<feature type="chain" id="PRO_5007649502" description="Trehalose 6-phosphate phosphatase" evidence="6">
    <location>
        <begin position="21"/>
        <end position="294"/>
    </location>
</feature>
<keyword evidence="4 5" id="KW-0378">Hydrolase</keyword>
<dbReference type="EMBL" id="AB490334">
    <property type="protein sequence ID" value="BAH28888.1"/>
    <property type="molecule type" value="mRNA"/>
</dbReference>
<comment type="catalytic activity">
    <reaction evidence="1 5">
        <text>alpha,alpha-trehalose 6-phosphate + H2O = alpha,alpha-trehalose + phosphate</text>
        <dbReference type="Rhea" id="RHEA:23420"/>
        <dbReference type="ChEBI" id="CHEBI:15377"/>
        <dbReference type="ChEBI" id="CHEBI:16551"/>
        <dbReference type="ChEBI" id="CHEBI:43474"/>
        <dbReference type="ChEBI" id="CHEBI:58429"/>
        <dbReference type="EC" id="3.1.3.12"/>
    </reaction>
</comment>
<dbReference type="InterPro" id="IPR044651">
    <property type="entry name" value="OTSB-like"/>
</dbReference>
<organism evidence="7">
    <name type="scientific">Polypedilum vanderplanki</name>
    <name type="common">Sleeping chironomid midge</name>
    <dbReference type="NCBI Taxonomy" id="319348"/>
    <lineage>
        <taxon>Eukaryota</taxon>
        <taxon>Metazoa</taxon>
        <taxon>Ecdysozoa</taxon>
        <taxon>Arthropoda</taxon>
        <taxon>Hexapoda</taxon>
        <taxon>Insecta</taxon>
        <taxon>Pterygota</taxon>
        <taxon>Neoptera</taxon>
        <taxon>Endopterygota</taxon>
        <taxon>Diptera</taxon>
        <taxon>Nematocera</taxon>
        <taxon>Chironomoidea</taxon>
        <taxon>Chironomidae</taxon>
        <taxon>Chironominae</taxon>
        <taxon>Polypedilum</taxon>
        <taxon>Polypedilum</taxon>
    </lineage>
</organism>
<dbReference type="EMBL" id="AB490331">
    <property type="protein sequence ID" value="BAH28883.1"/>
    <property type="molecule type" value="Genomic_DNA"/>
</dbReference>
<accession>C9K4M2</accession>
<evidence type="ECO:0000256" key="4">
    <source>
        <dbReference type="ARBA" id="ARBA00022801"/>
    </source>
</evidence>
<dbReference type="Gene3D" id="3.30.70.1020">
    <property type="entry name" value="Trehalose-6-phosphate phosphatase related protein, domain 2"/>
    <property type="match status" value="1"/>
</dbReference>
<comment type="function">
    <text evidence="5">Removes the phosphate from trehalose 6-phosphate to produce free trehalose.</text>
</comment>
<name>C9K4M2_POLVA</name>
<dbReference type="GO" id="GO:0004805">
    <property type="term" value="F:trehalose-phosphatase activity"/>
    <property type="evidence" value="ECO:0007669"/>
    <property type="project" value="UniProtKB-EC"/>
</dbReference>
<feature type="signal peptide" evidence="6">
    <location>
        <begin position="1"/>
        <end position="20"/>
    </location>
</feature>
<dbReference type="AlphaFoldDB" id="C9K4M2"/>